<sequence length="206" mass="23882">MQPSPDVLAELQLWDQRLKINPRNPQAYVRRGMVRFKLAQIQASIADFDQAEALQPALTPYLWQRGLSYYYAEQFEAGARQFELDLQVNYQDVEETVWRFLCLARSQGLAAARTSLIPVKTDSRPIMARIYRLFAGNCSPEDVLLGGQQEGSRGAFYANLYVGLFYEAAHQETLARPYLVKAAEEYCLDDYMWHLARVHRYLRGWF</sequence>
<reference evidence="2" key="1">
    <citation type="submission" date="2009-01" db="EMBL/GenBank/DDBJ databases">
        <title>Complete sequence of chromosome Cyanothece sp. PCC 7425.</title>
        <authorList>
            <consortium name="US DOE Joint Genome Institute"/>
            <person name="Lucas S."/>
            <person name="Copeland A."/>
            <person name="Lapidus A."/>
            <person name="Glavina del Rio T."/>
            <person name="Dalin E."/>
            <person name="Tice H."/>
            <person name="Bruce D."/>
            <person name="Goodwin L."/>
            <person name="Pitluck S."/>
            <person name="Sims D."/>
            <person name="Meineke L."/>
            <person name="Brettin T."/>
            <person name="Detter J.C."/>
            <person name="Han C."/>
            <person name="Larimer F."/>
            <person name="Land M."/>
            <person name="Hauser L."/>
            <person name="Kyrpides N."/>
            <person name="Ovchinnikova G."/>
            <person name="Liberton M."/>
            <person name="Stoeckel J."/>
            <person name="Banerjee A."/>
            <person name="Singh A."/>
            <person name="Page L."/>
            <person name="Sato H."/>
            <person name="Zhao L."/>
            <person name="Sherman L."/>
            <person name="Pakrasi H."/>
            <person name="Richardson P."/>
        </authorList>
    </citation>
    <scope>NUCLEOTIDE SEQUENCE</scope>
    <source>
        <strain evidence="2">PCC 7425</strain>
    </source>
</reference>
<dbReference type="OrthoDB" id="508824at2"/>
<dbReference type="SUPFAM" id="SSF48452">
    <property type="entry name" value="TPR-like"/>
    <property type="match status" value="1"/>
</dbReference>
<keyword evidence="1" id="KW-0802">TPR repeat</keyword>
<dbReference type="STRING" id="395961.Cyan7425_3606"/>
<dbReference type="AlphaFoldDB" id="B8HRQ9"/>
<proteinExistence type="predicted"/>
<dbReference type="Gene3D" id="1.25.40.10">
    <property type="entry name" value="Tetratricopeptide repeat domain"/>
    <property type="match status" value="1"/>
</dbReference>
<dbReference type="HOGENOM" id="CLU_081427_1_0_3"/>
<feature type="repeat" description="TPR" evidence="1">
    <location>
        <begin position="25"/>
        <end position="58"/>
    </location>
</feature>
<protein>
    <submittedName>
        <fullName evidence="2">Uncharacterized protein</fullName>
    </submittedName>
</protein>
<dbReference type="eggNOG" id="COG4785">
    <property type="taxonomic scope" value="Bacteria"/>
</dbReference>
<evidence type="ECO:0000256" key="1">
    <source>
        <dbReference type="PROSITE-ProRule" id="PRU00339"/>
    </source>
</evidence>
<organism evidence="2">
    <name type="scientific">Cyanothece sp. (strain PCC 7425 / ATCC 29141)</name>
    <dbReference type="NCBI Taxonomy" id="395961"/>
    <lineage>
        <taxon>Bacteria</taxon>
        <taxon>Bacillati</taxon>
        <taxon>Cyanobacteriota</taxon>
        <taxon>Cyanophyceae</taxon>
        <taxon>Gomontiellales</taxon>
        <taxon>Cyanothecaceae</taxon>
        <taxon>Cyanothece</taxon>
    </lineage>
</organism>
<dbReference type="InterPro" id="IPR011990">
    <property type="entry name" value="TPR-like_helical_dom_sf"/>
</dbReference>
<dbReference type="EMBL" id="CP001344">
    <property type="protein sequence ID" value="ACL45926.1"/>
    <property type="molecule type" value="Genomic_DNA"/>
</dbReference>
<dbReference type="PANTHER" id="PTHR47908:SF2">
    <property type="entry name" value="TETRATRICOPEPTIDE REPEAT (TPR)-LIKE SUPERFAMILY PROTEIN"/>
    <property type="match status" value="1"/>
</dbReference>
<dbReference type="PROSITE" id="PS50005">
    <property type="entry name" value="TPR"/>
    <property type="match status" value="1"/>
</dbReference>
<gene>
    <name evidence="2" type="ordered locus">Cyan7425_3606</name>
</gene>
<name>B8HRQ9_CYAP4</name>
<dbReference type="PANTHER" id="PTHR47908">
    <property type="match status" value="1"/>
</dbReference>
<accession>B8HRQ9</accession>
<evidence type="ECO:0000313" key="2">
    <source>
        <dbReference type="EMBL" id="ACL45926.1"/>
    </source>
</evidence>
<dbReference type="InterPro" id="IPR019734">
    <property type="entry name" value="TPR_rpt"/>
</dbReference>
<dbReference type="KEGG" id="cyn:Cyan7425_3606"/>